<evidence type="ECO:0000313" key="2">
    <source>
        <dbReference type="Proteomes" id="UP000298390"/>
    </source>
</evidence>
<comment type="caution">
    <text evidence="1">The sequence shown here is derived from an EMBL/GenBank/DDBJ whole genome shotgun (WGS) entry which is preliminary data.</text>
</comment>
<organism evidence="1 2">
    <name type="scientific">Rhodofomes roseus</name>
    <dbReference type="NCBI Taxonomy" id="34475"/>
    <lineage>
        <taxon>Eukaryota</taxon>
        <taxon>Fungi</taxon>
        <taxon>Dikarya</taxon>
        <taxon>Basidiomycota</taxon>
        <taxon>Agaricomycotina</taxon>
        <taxon>Agaricomycetes</taxon>
        <taxon>Polyporales</taxon>
        <taxon>Rhodofomes</taxon>
    </lineage>
</organism>
<name>A0A4Y9XLL2_9APHY</name>
<reference evidence="1 2" key="1">
    <citation type="submission" date="2019-01" db="EMBL/GenBank/DDBJ databases">
        <title>Genome sequencing of the rare red list fungi Fomitopsis rosea.</title>
        <authorList>
            <person name="Buettner E."/>
            <person name="Kellner H."/>
        </authorList>
    </citation>
    <scope>NUCLEOTIDE SEQUENCE [LARGE SCALE GENOMIC DNA]</scope>
    <source>
        <strain evidence="1 2">DSM 105464</strain>
    </source>
</reference>
<proteinExistence type="predicted"/>
<protein>
    <submittedName>
        <fullName evidence="1">Uncharacterized protein</fullName>
    </submittedName>
</protein>
<evidence type="ECO:0000313" key="1">
    <source>
        <dbReference type="EMBL" id="TFY50602.1"/>
    </source>
</evidence>
<dbReference type="AlphaFoldDB" id="A0A4Y9XLL2"/>
<dbReference type="Proteomes" id="UP000298390">
    <property type="component" value="Unassembled WGS sequence"/>
</dbReference>
<dbReference type="STRING" id="34475.A0A4Y9XLL2"/>
<dbReference type="EMBL" id="SEKV01001437">
    <property type="protein sequence ID" value="TFY50602.1"/>
    <property type="molecule type" value="Genomic_DNA"/>
</dbReference>
<gene>
    <name evidence="1" type="ORF">EVJ58_g10977</name>
</gene>
<sequence length="171" mass="18604">FIPPRQAAGPLHSFAVDPKSQLPALHYSLYTSTLTAPLSKMFFSCKSIVLAIAVAFVGQAAAAPHAMPMPFRRPTKNLQRDVVTRADTNTFPESQPAMALDGGDAIAYHNKRMQPAPEDVNWIRSDIPTSAVDGFIRELPYDRRQDTNTFPESQPAMALDGGDAIAYSNSA</sequence>
<feature type="non-terminal residue" evidence="1">
    <location>
        <position position="1"/>
    </location>
</feature>
<accession>A0A4Y9XLL2</accession>